<dbReference type="InterPro" id="IPR000644">
    <property type="entry name" value="CBS_dom"/>
</dbReference>
<dbReference type="RefSeq" id="WP_008083967.1">
    <property type="nucleotide sequence ID" value="NC_013926.1"/>
</dbReference>
<dbReference type="SUPFAM" id="SSF54631">
    <property type="entry name" value="CBS-domain pair"/>
    <property type="match status" value="3"/>
</dbReference>
<keyword evidence="1" id="KW-0129">CBS domain</keyword>
<reference evidence="3" key="1">
    <citation type="submission" date="2010-02" db="EMBL/GenBank/DDBJ databases">
        <title>Complete sequence of Aciduliprofundum boonei T469.</title>
        <authorList>
            <consortium name="US DOE Joint Genome Institute"/>
            <person name="Lucas S."/>
            <person name="Copeland A."/>
            <person name="Lapidus A."/>
            <person name="Cheng J.-F."/>
            <person name="Bruce D."/>
            <person name="Goodwin L."/>
            <person name="Pitluck S."/>
            <person name="Saunders E."/>
            <person name="Detter J.C."/>
            <person name="Han C."/>
            <person name="Tapia R."/>
            <person name="Land M."/>
            <person name="Hauser L."/>
            <person name="Kyrpides N."/>
            <person name="Mikhailova N."/>
            <person name="Flores G."/>
            <person name="Reysenbach A.-L."/>
            <person name="Woyke T."/>
        </authorList>
    </citation>
    <scope>NUCLEOTIDE SEQUENCE</scope>
    <source>
        <strain evidence="3">T469</strain>
    </source>
</reference>
<feature type="domain" description="CBS" evidence="2">
    <location>
        <begin position="73"/>
        <end position="128"/>
    </location>
</feature>
<organism evidence="3 4">
    <name type="scientific">Aciduliprofundum boonei (strain DSM 19572 / T469)</name>
    <dbReference type="NCBI Taxonomy" id="439481"/>
    <lineage>
        <taxon>Archaea</taxon>
        <taxon>Methanobacteriati</taxon>
        <taxon>Thermoplasmatota</taxon>
        <taxon>DHVE2 group</taxon>
        <taxon>Candidatus Aciduliprofundum</taxon>
    </lineage>
</organism>
<dbReference type="KEGG" id="abi:Aboo_1234"/>
<name>B5ICG6_ACIB4</name>
<dbReference type="InterPro" id="IPR014651">
    <property type="entry name" value="UCP036983_2CBS_MJ1404"/>
</dbReference>
<dbReference type="eggNOG" id="arCOG00601">
    <property type="taxonomic scope" value="Archaea"/>
</dbReference>
<dbReference type="InterPro" id="IPR046342">
    <property type="entry name" value="CBS_dom_sf"/>
</dbReference>
<dbReference type="PROSITE" id="PS51371">
    <property type="entry name" value="CBS"/>
    <property type="match status" value="4"/>
</dbReference>
<dbReference type="AlphaFoldDB" id="B5ICG6"/>
<gene>
    <name evidence="3" type="ordered locus">Aboo_1234</name>
</gene>
<keyword evidence="4" id="KW-1185">Reference proteome</keyword>
<dbReference type="SUPFAM" id="SSF69754">
    <property type="entry name" value="Ribosome binding protein Y (YfiA homologue)"/>
    <property type="match status" value="1"/>
</dbReference>
<dbReference type="Proteomes" id="UP000001400">
    <property type="component" value="Chromosome"/>
</dbReference>
<dbReference type="OrthoDB" id="9280at2157"/>
<dbReference type="PANTHER" id="PTHR43080:SF2">
    <property type="entry name" value="CBS DOMAIN-CONTAINING PROTEIN"/>
    <property type="match status" value="1"/>
</dbReference>
<dbReference type="Gene3D" id="3.30.160.100">
    <property type="entry name" value="Ribosome hibernation promotion factor-like"/>
    <property type="match status" value="1"/>
</dbReference>
<accession>B5ICG6</accession>
<evidence type="ECO:0000313" key="4">
    <source>
        <dbReference type="Proteomes" id="UP000001400"/>
    </source>
</evidence>
<dbReference type="EMBL" id="CP001941">
    <property type="protein sequence ID" value="ADD09042.1"/>
    <property type="molecule type" value="Genomic_DNA"/>
</dbReference>
<proteinExistence type="predicted"/>
<dbReference type="HOGENOM" id="CLU_064879_0_0_2"/>
<dbReference type="STRING" id="439481.Aboo_1234"/>
<dbReference type="Pfam" id="PF00571">
    <property type="entry name" value="CBS"/>
    <property type="match status" value="4"/>
</dbReference>
<dbReference type="GeneID" id="8828196"/>
<dbReference type="PIRSF" id="PIRSF036983">
    <property type="entry name" value="UCP_2CBS_MJ1404"/>
    <property type="match status" value="1"/>
</dbReference>
<sequence length="380" mass="43647">MEPGEIKVKDVMTKDVVVAKLGDTISKAISKMQEHGFHELPVVNDRGELVGYVNYRTLIRRKSLSLYSRVENIMVKPPVLDPDASIEDAVKLMIDAGYRSLPIVEKNKLVGIISRTDIIKLVPKMKDVANIPVEDVMTSEPELVEEDSPIQYAVDIMKKLGEMSVPVVDENRKLVGIVHMRDAAKAVWREKERASLGEVSGEKKKVQILVKEIMVPPVYVSEDSILKDAVEKMIEFHSSICAVIDKKSVPIGVISQRDVIEAILREGKQEGVFVQITGLDIEDMEPYQIIYNMVEEFLHKINRFKEFKPQLLTFHVEEHHISGKEIKYSVRARLTTDRRLFFARSYDWNIYSAFKDVLEILERNVKKERDKLLEFRRETL</sequence>
<feature type="domain" description="CBS" evidence="2">
    <location>
        <begin position="213"/>
        <end position="270"/>
    </location>
</feature>
<feature type="domain" description="CBS" evidence="2">
    <location>
        <begin position="137"/>
        <end position="195"/>
    </location>
</feature>
<dbReference type="CDD" id="cd02205">
    <property type="entry name" value="CBS_pair_SF"/>
    <property type="match status" value="2"/>
</dbReference>
<dbReference type="PANTHER" id="PTHR43080">
    <property type="entry name" value="CBS DOMAIN-CONTAINING PROTEIN CBSX3, MITOCHONDRIAL"/>
    <property type="match status" value="1"/>
</dbReference>
<dbReference type="InterPro" id="IPR036567">
    <property type="entry name" value="RHF-like"/>
</dbReference>
<protein>
    <submittedName>
        <fullName evidence="3">CBS domain containing membrane protein</fullName>
    </submittedName>
</protein>
<dbReference type="SMART" id="SM00116">
    <property type="entry name" value="CBS"/>
    <property type="match status" value="4"/>
</dbReference>
<dbReference type="InterPro" id="IPR051257">
    <property type="entry name" value="Diverse_CBS-Domain"/>
</dbReference>
<feature type="domain" description="CBS" evidence="2">
    <location>
        <begin position="12"/>
        <end position="68"/>
    </location>
</feature>
<evidence type="ECO:0000256" key="1">
    <source>
        <dbReference type="ARBA" id="ARBA00023122"/>
    </source>
</evidence>
<evidence type="ECO:0000313" key="3">
    <source>
        <dbReference type="EMBL" id="ADD09042.1"/>
    </source>
</evidence>
<dbReference type="Gene3D" id="3.10.580.10">
    <property type="entry name" value="CBS-domain"/>
    <property type="match status" value="2"/>
</dbReference>
<evidence type="ECO:0000259" key="2">
    <source>
        <dbReference type="PROSITE" id="PS51371"/>
    </source>
</evidence>